<feature type="compositionally biased region" description="Polar residues" evidence="1">
    <location>
        <begin position="226"/>
        <end position="236"/>
    </location>
</feature>
<name>A0A1X7RZP2_ZYMT9</name>
<feature type="region of interest" description="Disordered" evidence="1">
    <location>
        <begin position="131"/>
        <end position="164"/>
    </location>
</feature>
<evidence type="ECO:0000256" key="1">
    <source>
        <dbReference type="SAM" id="MobiDB-lite"/>
    </source>
</evidence>
<keyword evidence="3" id="KW-1185">Reference proteome</keyword>
<organism evidence="2 3">
    <name type="scientific">Zymoseptoria tritici (strain ST99CH_3D7)</name>
    <dbReference type="NCBI Taxonomy" id="1276538"/>
    <lineage>
        <taxon>Eukaryota</taxon>
        <taxon>Fungi</taxon>
        <taxon>Dikarya</taxon>
        <taxon>Ascomycota</taxon>
        <taxon>Pezizomycotina</taxon>
        <taxon>Dothideomycetes</taxon>
        <taxon>Dothideomycetidae</taxon>
        <taxon>Mycosphaerellales</taxon>
        <taxon>Mycosphaerellaceae</taxon>
        <taxon>Zymoseptoria</taxon>
    </lineage>
</organism>
<proteinExistence type="predicted"/>
<sequence>MINIFIHQHSYHHHAGCMGADTRDHSVCTLSSSFFGTSVTADGDDDSGFDFSRSQGYQIDYGCRRRSALPTWRPAAAFKAVRSTHPSQASPRLPILLQEGRGDTSATRAHSRADQRQLPRVSLNTLETRGGNLHKHKFDKSQTEWGGQRKARPIQPHQSVRLDPAHPNKYKFAWSASADQVKHRKVSGIKSEKKHPVELLNLDSTADDGPPHQLIHGLASIGEDSTLPNTSSTPPAQGSEHDNGDN</sequence>
<reference evidence="2 3" key="1">
    <citation type="submission" date="2016-06" db="EMBL/GenBank/DDBJ databases">
        <authorList>
            <person name="Kjaerup R.B."/>
            <person name="Dalgaard T.S."/>
            <person name="Juul-Madsen H.R."/>
        </authorList>
    </citation>
    <scope>NUCLEOTIDE SEQUENCE [LARGE SCALE GENOMIC DNA]</scope>
</reference>
<accession>A0A1X7RZP2</accession>
<evidence type="ECO:0000313" key="3">
    <source>
        <dbReference type="Proteomes" id="UP000215127"/>
    </source>
</evidence>
<feature type="region of interest" description="Disordered" evidence="1">
    <location>
        <begin position="202"/>
        <end position="246"/>
    </location>
</feature>
<evidence type="ECO:0000313" key="2">
    <source>
        <dbReference type="EMBL" id="SMQ52878.1"/>
    </source>
</evidence>
<gene>
    <name evidence="2" type="ORF">ZT3D7_G8031</name>
</gene>
<dbReference type="Proteomes" id="UP000215127">
    <property type="component" value="Chromosome 7"/>
</dbReference>
<protein>
    <submittedName>
        <fullName evidence="2">Uncharacterized protein</fullName>
    </submittedName>
</protein>
<dbReference type="AlphaFoldDB" id="A0A1X7RZP2"/>
<dbReference type="EMBL" id="LT853698">
    <property type="protein sequence ID" value="SMQ52878.1"/>
    <property type="molecule type" value="Genomic_DNA"/>
</dbReference>